<dbReference type="GO" id="GO:0016020">
    <property type="term" value="C:membrane"/>
    <property type="evidence" value="ECO:0007669"/>
    <property type="project" value="UniProtKB-SubCell"/>
</dbReference>
<keyword evidence="5 9" id="KW-0472">Membrane</keyword>
<evidence type="ECO:0000259" key="11">
    <source>
        <dbReference type="Pfam" id="PF23608"/>
    </source>
</evidence>
<protein>
    <recommendedName>
        <fullName evidence="14">SEFIR domain-containing protein</fullName>
    </recommendedName>
</protein>
<feature type="domain" description="ILCR1 Ig-like" evidence="11">
    <location>
        <begin position="154"/>
        <end position="267"/>
    </location>
</feature>
<dbReference type="Pfam" id="PF25519">
    <property type="entry name" value="ILCR1_N"/>
    <property type="match status" value="1"/>
</dbReference>
<name>A0AAN9GL50_9CAEN</name>
<keyword evidence="2 9" id="KW-0812">Transmembrane</keyword>
<keyword evidence="4 9" id="KW-1133">Transmembrane helix</keyword>
<feature type="region of interest" description="Disordered" evidence="8">
    <location>
        <begin position="729"/>
        <end position="768"/>
    </location>
</feature>
<feature type="compositionally biased region" description="Basic and acidic residues" evidence="8">
    <location>
        <begin position="382"/>
        <end position="391"/>
    </location>
</feature>
<dbReference type="Pfam" id="PF08357">
    <property type="entry name" value="SEFIR"/>
    <property type="match status" value="1"/>
</dbReference>
<evidence type="ECO:0000313" key="12">
    <source>
        <dbReference type="EMBL" id="KAK7112577.1"/>
    </source>
</evidence>
<keyword evidence="7" id="KW-0325">Glycoprotein</keyword>
<dbReference type="GO" id="GO:0030368">
    <property type="term" value="F:interleukin-17 receptor activity"/>
    <property type="evidence" value="ECO:0007669"/>
    <property type="project" value="InterPro"/>
</dbReference>
<accession>A0AAN9GL50</accession>
<dbReference type="EMBL" id="JBAMIC010000002">
    <property type="protein sequence ID" value="KAK7112577.1"/>
    <property type="molecule type" value="Genomic_DNA"/>
</dbReference>
<evidence type="ECO:0000256" key="7">
    <source>
        <dbReference type="ARBA" id="ARBA00023180"/>
    </source>
</evidence>
<evidence type="ECO:0000259" key="10">
    <source>
        <dbReference type="Pfam" id="PF08357"/>
    </source>
</evidence>
<feature type="region of interest" description="Disordered" evidence="8">
    <location>
        <begin position="380"/>
        <end position="399"/>
    </location>
</feature>
<dbReference type="Proteomes" id="UP001374579">
    <property type="component" value="Unassembled WGS sequence"/>
</dbReference>
<dbReference type="Gene3D" id="3.40.50.11530">
    <property type="match status" value="1"/>
</dbReference>
<evidence type="ECO:0000256" key="3">
    <source>
        <dbReference type="ARBA" id="ARBA00022729"/>
    </source>
</evidence>
<evidence type="ECO:0000256" key="4">
    <source>
        <dbReference type="ARBA" id="ARBA00022989"/>
    </source>
</evidence>
<organism evidence="12 13">
    <name type="scientific">Littorina saxatilis</name>
    <dbReference type="NCBI Taxonomy" id="31220"/>
    <lineage>
        <taxon>Eukaryota</taxon>
        <taxon>Metazoa</taxon>
        <taxon>Spiralia</taxon>
        <taxon>Lophotrochozoa</taxon>
        <taxon>Mollusca</taxon>
        <taxon>Gastropoda</taxon>
        <taxon>Caenogastropoda</taxon>
        <taxon>Littorinimorpha</taxon>
        <taxon>Littorinoidea</taxon>
        <taxon>Littorinidae</taxon>
        <taxon>Littorina</taxon>
    </lineage>
</organism>
<evidence type="ECO:0000256" key="8">
    <source>
        <dbReference type="SAM" id="MobiDB-lite"/>
    </source>
</evidence>
<evidence type="ECO:0000313" key="13">
    <source>
        <dbReference type="Proteomes" id="UP001374579"/>
    </source>
</evidence>
<evidence type="ECO:0000256" key="5">
    <source>
        <dbReference type="ARBA" id="ARBA00023136"/>
    </source>
</evidence>
<dbReference type="InterPro" id="IPR013568">
    <property type="entry name" value="SEFIR_dom"/>
</dbReference>
<dbReference type="PANTHER" id="PTHR15583:SF7">
    <property type="entry name" value="INTERLEUKIN CYTOKINE RECEPTOR-RELATED PROTEIN 2"/>
    <property type="match status" value="1"/>
</dbReference>
<feature type="domain" description="SEFIR" evidence="10">
    <location>
        <begin position="423"/>
        <end position="548"/>
    </location>
</feature>
<gene>
    <name evidence="12" type="ORF">V1264_012012</name>
</gene>
<dbReference type="Pfam" id="PF23608">
    <property type="entry name" value="Ig_ILCR1"/>
    <property type="match status" value="1"/>
</dbReference>
<reference evidence="12 13" key="1">
    <citation type="submission" date="2024-02" db="EMBL/GenBank/DDBJ databases">
        <title>Chromosome-scale genome assembly of the rough periwinkle Littorina saxatilis.</title>
        <authorList>
            <person name="De Jode A."/>
            <person name="Faria R."/>
            <person name="Formenti G."/>
            <person name="Sims Y."/>
            <person name="Smith T.P."/>
            <person name="Tracey A."/>
            <person name="Wood J.M.D."/>
            <person name="Zagrodzka Z.B."/>
            <person name="Johannesson K."/>
            <person name="Butlin R.K."/>
            <person name="Leder E.H."/>
        </authorList>
    </citation>
    <scope>NUCLEOTIDE SEQUENCE [LARGE SCALE GENOMIC DNA]</scope>
    <source>
        <strain evidence="12">Snail1</strain>
        <tissue evidence="12">Muscle</tissue>
    </source>
</reference>
<keyword evidence="13" id="KW-1185">Reference proteome</keyword>
<feature type="compositionally biased region" description="Low complexity" evidence="8">
    <location>
        <begin position="286"/>
        <end position="311"/>
    </location>
</feature>
<sequence>MLNVTIPATESENCGYGPPGGFPANLSGDSVTNARDLQASPHTAINDTVWGVTFQWKVPIDGISRQHLKGFYLEMDTVGSGAASCDIFDVKELGMADNLNVRFSTTCVFDDGETYRILLLSLPSPTRKEYIAGLQRRTVVSIPKRQNPKVDPDKWTTWVLVQTHESKIEVKFGFPGNNSSAKFNRYLVQLVIPGTPKKLVQEKNVDSASSPWTFGVVNFTHVQNGTYIVQVEPKDTHLNKDPCQCYKITNNVLKTCGTCTTTITEPFSFTSPLNSVGTDTHFSITTTPGTPQITTTPGIPQITTTPGTPQTSGKATENSTYFQDTEDTNVTVRANTGGGQLSTAVDTGQFVPAVVVAFMLLGVILAGFCWWKRRKATNQARPDFDPDEKSAPEPSEESFKQDVFFSPSLISGMLKTEPLVTRKKVLLLASEDHEYFSQALNNFSTFLTLHCQCDVMCTSERLADVRKTDNSYIWLSGKIDQADFVIIIASEAAFQLYQAYQKGLVYKSADLGPEGDLFTLGIQDICGRITRSADVSKMIMVHFEHTATEFLLPIPALPPWFYCLPNRLTSFLLHIHGLVGSTMNLSKVNLPLQGNVDELNGGQEWLSAVEECKAFERANPRWFAETFGRPYVRTNKEHTQNARISGDSGFGSHLRQLSNEVNRELQSENGFTRSGSITKSEFIPPSVHDNDSIYTVPYSICTASERPLEIDEGCAVSDQFRMINEHYAQDRKQEQQQQRQAAEPIPEELRSAVSDQSENPFAQQNLSYPNALPTAQECGPVEVFGYDRNGDCVSVSSAQSV</sequence>
<feature type="transmembrane region" description="Helical" evidence="9">
    <location>
        <begin position="350"/>
        <end position="371"/>
    </location>
</feature>
<feature type="compositionally biased region" description="Polar residues" evidence="8">
    <location>
        <begin position="753"/>
        <end position="768"/>
    </location>
</feature>
<dbReference type="InterPro" id="IPR057066">
    <property type="entry name" value="Ig_ILCR1"/>
</dbReference>
<comment type="caution">
    <text evidence="12">The sequence shown here is derived from an EMBL/GenBank/DDBJ whole genome shotgun (WGS) entry which is preliminary data.</text>
</comment>
<evidence type="ECO:0000256" key="1">
    <source>
        <dbReference type="ARBA" id="ARBA00004479"/>
    </source>
</evidence>
<evidence type="ECO:0000256" key="6">
    <source>
        <dbReference type="ARBA" id="ARBA00023170"/>
    </source>
</evidence>
<dbReference type="InterPro" id="IPR039465">
    <property type="entry name" value="IL-17_rcpt-like"/>
</dbReference>
<keyword evidence="3" id="KW-0732">Signal</keyword>
<keyword evidence="6" id="KW-0675">Receptor</keyword>
<evidence type="ECO:0008006" key="14">
    <source>
        <dbReference type="Google" id="ProtNLM"/>
    </source>
</evidence>
<feature type="region of interest" description="Disordered" evidence="8">
    <location>
        <begin position="286"/>
        <end position="317"/>
    </location>
</feature>
<evidence type="ECO:0000256" key="9">
    <source>
        <dbReference type="SAM" id="Phobius"/>
    </source>
</evidence>
<comment type="subcellular location">
    <subcellularLocation>
        <location evidence="1">Membrane</location>
        <topology evidence="1">Single-pass type I membrane protein</topology>
    </subcellularLocation>
</comment>
<proteinExistence type="predicted"/>
<evidence type="ECO:0000256" key="2">
    <source>
        <dbReference type="ARBA" id="ARBA00022692"/>
    </source>
</evidence>
<dbReference type="PANTHER" id="PTHR15583">
    <property type="entry name" value="INTERLEUKIN-17 RECEPTOR"/>
    <property type="match status" value="1"/>
</dbReference>
<dbReference type="AlphaFoldDB" id="A0AAN9GL50"/>